<organism evidence="1 2">
    <name type="scientific">Janibacter alittae</name>
    <dbReference type="NCBI Taxonomy" id="3115209"/>
    <lineage>
        <taxon>Bacteria</taxon>
        <taxon>Bacillati</taxon>
        <taxon>Actinomycetota</taxon>
        <taxon>Actinomycetes</taxon>
        <taxon>Micrococcales</taxon>
        <taxon>Intrasporangiaceae</taxon>
        <taxon>Janibacter</taxon>
    </lineage>
</organism>
<accession>A0ABZ2MJB5</accession>
<sequence>MDQRIATVMTGFGGVAAASQLCLRGVSAREITRAVRAGDLVRVRRHALVDGTRWRDAKPWERHALRARAVAASFPDGSTLVLTHHSALAVWGIPLHGVDDRVHVSSTGGRRGRTDDRVSFHRPVPAPFVTDHRGVSLVRPAAAVIQVAALFGGDAGLVSADAALRSSRCTPADLVAAVESLGVARASSAPRRVVALADGRVESAAESRARWVFDVAGLAQPVPQVVVHDEEGRFVARVDFLLEDEGVVIEVDGMGRYEDIRDLRAEKVREDRLRELGYEVVRLSWSDLGDPGVVVRKVLAAVGRARLRSA</sequence>
<evidence type="ECO:0008006" key="3">
    <source>
        <dbReference type="Google" id="ProtNLM"/>
    </source>
</evidence>
<keyword evidence="2" id="KW-1185">Reference proteome</keyword>
<dbReference type="Proteomes" id="UP001382727">
    <property type="component" value="Chromosome"/>
</dbReference>
<reference evidence="1 2" key="1">
    <citation type="submission" date="2024-02" db="EMBL/GenBank/DDBJ databases">
        <title>Janibacter sp. nov., isolated from gut of marine sandworm.</title>
        <authorList>
            <person name="Kim B."/>
            <person name="Jun M.O."/>
            <person name="Shin N.-R."/>
        </authorList>
    </citation>
    <scope>NUCLEOTIDE SEQUENCE [LARGE SCALE GENOMIC DNA]</scope>
    <source>
        <strain evidence="1 2">A1S7</strain>
    </source>
</reference>
<evidence type="ECO:0000313" key="1">
    <source>
        <dbReference type="EMBL" id="WXB77113.1"/>
    </source>
</evidence>
<dbReference type="RefSeq" id="WP_338750699.1">
    <property type="nucleotide sequence ID" value="NZ_CP144913.1"/>
</dbReference>
<dbReference type="EMBL" id="CP144913">
    <property type="protein sequence ID" value="WXB77113.1"/>
    <property type="molecule type" value="Genomic_DNA"/>
</dbReference>
<dbReference type="Gene3D" id="3.40.960.10">
    <property type="entry name" value="VSR Endonuclease"/>
    <property type="match status" value="1"/>
</dbReference>
<evidence type="ECO:0000313" key="2">
    <source>
        <dbReference type="Proteomes" id="UP001382727"/>
    </source>
</evidence>
<name>A0ABZ2MJB5_9MICO</name>
<protein>
    <recommendedName>
        <fullName evidence="3">DUF559 domain-containing protein</fullName>
    </recommendedName>
</protein>
<proteinExistence type="predicted"/>
<gene>
    <name evidence="1" type="ORF">V1351_03355</name>
</gene>